<dbReference type="RefSeq" id="WP_189677232.1">
    <property type="nucleotide sequence ID" value="NZ_BNAQ01000006.1"/>
</dbReference>
<accession>A0ABQ3LQD4</accession>
<comment type="caution">
    <text evidence="1">The sequence shown here is derived from an EMBL/GenBank/DDBJ whole genome shotgun (WGS) entry which is preliminary data.</text>
</comment>
<dbReference type="EMBL" id="BNAQ01000006">
    <property type="protein sequence ID" value="GHH23278.1"/>
    <property type="molecule type" value="Genomic_DNA"/>
</dbReference>
<evidence type="ECO:0000313" key="1">
    <source>
        <dbReference type="EMBL" id="GHH23278.1"/>
    </source>
</evidence>
<protein>
    <submittedName>
        <fullName evidence="1">Uncharacterized protein</fullName>
    </submittedName>
</protein>
<keyword evidence="2" id="KW-1185">Reference proteome</keyword>
<reference evidence="2" key="1">
    <citation type="journal article" date="2019" name="Int. J. Syst. Evol. Microbiol.">
        <title>The Global Catalogue of Microorganisms (GCM) 10K type strain sequencing project: providing services to taxonomists for standard genome sequencing and annotation.</title>
        <authorList>
            <consortium name="The Broad Institute Genomics Platform"/>
            <consortium name="The Broad Institute Genome Sequencing Center for Infectious Disease"/>
            <person name="Wu L."/>
            <person name="Ma J."/>
        </authorList>
    </citation>
    <scope>NUCLEOTIDE SEQUENCE [LARGE SCALE GENOMIC DNA]</scope>
    <source>
        <strain evidence="2">CGMCC 1.8957</strain>
    </source>
</reference>
<gene>
    <name evidence="1" type="ORF">GCM10008023_34060</name>
</gene>
<organism evidence="1 2">
    <name type="scientific">Sphingomonas glacialis</name>
    <dbReference type="NCBI Taxonomy" id="658225"/>
    <lineage>
        <taxon>Bacteria</taxon>
        <taxon>Pseudomonadati</taxon>
        <taxon>Pseudomonadota</taxon>
        <taxon>Alphaproteobacteria</taxon>
        <taxon>Sphingomonadales</taxon>
        <taxon>Sphingomonadaceae</taxon>
        <taxon>Sphingomonas</taxon>
    </lineage>
</organism>
<evidence type="ECO:0000313" key="2">
    <source>
        <dbReference type="Proteomes" id="UP000652430"/>
    </source>
</evidence>
<name>A0ABQ3LQD4_9SPHN</name>
<proteinExistence type="predicted"/>
<dbReference type="Proteomes" id="UP000652430">
    <property type="component" value="Unassembled WGS sequence"/>
</dbReference>
<sequence>MAPIVVPIVGSDRLDGALHLKLVLAAADPAALARLTQRMPALRAASVAGAIEFSRLYASTRTPVDAARLRAILTAALRAEDADVADVLIVEVSAAD</sequence>